<reference evidence="1" key="2">
    <citation type="submission" date="2012-05" db="EMBL/GenBank/DDBJ databases">
        <title>The Genome Annotation of Fusarium oxysporum II5.</title>
        <authorList>
            <consortium name="The Broad Institute Genomics Platform"/>
            <person name="Ma L.-J."/>
            <person name="Corby-Kistler H."/>
            <person name="Broz K."/>
            <person name="Gale L.R."/>
            <person name="Jonkers W."/>
            <person name="O'Donnell K."/>
            <person name="Ploetz R."/>
            <person name="Steinberg C."/>
            <person name="Schwartz D.C."/>
            <person name="VanEtten H."/>
            <person name="Zhou S."/>
            <person name="Young S.K."/>
            <person name="Zeng Q."/>
            <person name="Gargeya S."/>
            <person name="Fitzgerald M."/>
            <person name="Abouelleil A."/>
            <person name="Alvarado L."/>
            <person name="Chapman S.B."/>
            <person name="Gainer-Dewar J."/>
            <person name="Goldberg J."/>
            <person name="Griggs A."/>
            <person name="Gujja S."/>
            <person name="Hansen M."/>
            <person name="Howarth C."/>
            <person name="Imamovic A."/>
            <person name="Ireland A."/>
            <person name="Larimer J."/>
            <person name="McCowan C."/>
            <person name="Murphy C."/>
            <person name="Pearson M."/>
            <person name="Poon T.W."/>
            <person name="Priest M."/>
            <person name="Roberts A."/>
            <person name="Saif S."/>
            <person name="Shea T."/>
            <person name="Sykes S."/>
            <person name="Wortman J."/>
            <person name="Nusbaum C."/>
            <person name="Birren B."/>
        </authorList>
    </citation>
    <scope>NUCLEOTIDE SEQUENCE</scope>
    <source>
        <strain evidence="1">54006</strain>
    </source>
</reference>
<dbReference type="VEuPathDB" id="FungiDB:FOIG_13805"/>
<name>X0IW24_FUSO5</name>
<dbReference type="GeneID" id="42038980"/>
<protein>
    <submittedName>
        <fullName evidence="1">Uncharacterized protein</fullName>
    </submittedName>
</protein>
<dbReference type="RefSeq" id="XP_031055248.1">
    <property type="nucleotide sequence ID" value="XM_031214977.1"/>
</dbReference>
<proteinExistence type="predicted"/>
<accession>X0IW24</accession>
<evidence type="ECO:0000313" key="1">
    <source>
        <dbReference type="EMBL" id="EXL93158.1"/>
    </source>
</evidence>
<dbReference type="EMBL" id="JH658304">
    <property type="protein sequence ID" value="EXL93158.1"/>
    <property type="molecule type" value="Genomic_DNA"/>
</dbReference>
<organism evidence="1">
    <name type="scientific">Fusarium odoratissimum (strain NRRL 54006)</name>
    <dbReference type="NCBI Taxonomy" id="1089451"/>
    <lineage>
        <taxon>Eukaryota</taxon>
        <taxon>Fungi</taxon>
        <taxon>Dikarya</taxon>
        <taxon>Ascomycota</taxon>
        <taxon>Pezizomycotina</taxon>
        <taxon>Sordariomycetes</taxon>
        <taxon>Hypocreomycetidae</taxon>
        <taxon>Hypocreales</taxon>
        <taxon>Nectriaceae</taxon>
        <taxon>Fusarium</taxon>
        <taxon>Fusarium oxysporum species complex</taxon>
        <taxon>Fusarium oxysporum f. sp. cubense (strain race 4)</taxon>
    </lineage>
</organism>
<sequence>MEKEGEKKRRKESSKVAHDKPVTVCVLDYSCIILPERRPDWRPGRQDTVAIQHALVLAAMEAWDNFEERILQSLCKTMPNRVNAVITAEG</sequence>
<dbReference type="Proteomes" id="UP000030685">
    <property type="component" value="Unassembled WGS sequence"/>
</dbReference>
<reference evidence="1" key="1">
    <citation type="submission" date="2011-11" db="EMBL/GenBank/DDBJ databases">
        <title>The Genome Sequence of Fusarium oxysporum II5.</title>
        <authorList>
            <consortium name="The Broad Institute Genome Sequencing Platform"/>
            <person name="Ma L.-J."/>
            <person name="Gale L.R."/>
            <person name="Schwartz D.C."/>
            <person name="Zhou S."/>
            <person name="Corby-Kistler H."/>
            <person name="Young S.K."/>
            <person name="Zeng Q."/>
            <person name="Gargeya S."/>
            <person name="Fitzgerald M."/>
            <person name="Haas B."/>
            <person name="Abouelleil A."/>
            <person name="Alvarado L."/>
            <person name="Arachchi H.M."/>
            <person name="Berlin A."/>
            <person name="Brown A."/>
            <person name="Chapman S.B."/>
            <person name="Chen Z."/>
            <person name="Dunbar C."/>
            <person name="Freedman E."/>
            <person name="Gearin G."/>
            <person name="Goldberg J."/>
            <person name="Griggs A."/>
            <person name="Gujja S."/>
            <person name="Heiman D."/>
            <person name="Howarth C."/>
            <person name="Larson L."/>
            <person name="Lui A."/>
            <person name="MacDonald P.J.P."/>
            <person name="Montmayeur A."/>
            <person name="Murphy C."/>
            <person name="Neiman D."/>
            <person name="Pearson M."/>
            <person name="Priest M."/>
            <person name="Roberts A."/>
            <person name="Saif S."/>
            <person name="Shea T."/>
            <person name="Shenoy N."/>
            <person name="Sisk P."/>
            <person name="Stolte C."/>
            <person name="Sykes S."/>
            <person name="Wortman J."/>
            <person name="Nusbaum C."/>
            <person name="Birren B."/>
        </authorList>
    </citation>
    <scope>NUCLEOTIDE SEQUENCE [LARGE SCALE GENOMIC DNA]</scope>
    <source>
        <strain evidence="1">54006</strain>
    </source>
</reference>
<gene>
    <name evidence="1" type="ORF">FOIG_13805</name>
</gene>
<dbReference type="HOGENOM" id="CLU_2440945_0_0_1"/>
<dbReference type="AlphaFoldDB" id="X0IW24"/>